<dbReference type="RefSeq" id="WP_185105175.1">
    <property type="nucleotide sequence ID" value="NZ_JACHMI010000001.1"/>
</dbReference>
<dbReference type="EMBL" id="JACHMI010000001">
    <property type="protein sequence ID" value="MBB6551019.1"/>
    <property type="molecule type" value="Genomic_DNA"/>
</dbReference>
<organism evidence="1 2">
    <name type="scientific">Nonomuraea rubra</name>
    <dbReference type="NCBI Taxonomy" id="46180"/>
    <lineage>
        <taxon>Bacteria</taxon>
        <taxon>Bacillati</taxon>
        <taxon>Actinomycetota</taxon>
        <taxon>Actinomycetes</taxon>
        <taxon>Streptosporangiales</taxon>
        <taxon>Streptosporangiaceae</taxon>
        <taxon>Nonomuraea</taxon>
    </lineage>
</organism>
<dbReference type="SUPFAM" id="SSF103032">
    <property type="entry name" value="Hypothetical protein YwqG"/>
    <property type="match status" value="1"/>
</dbReference>
<sequence length="270" mass="29432">MQWSDLLADPAEFARERLPAPVAELVIGLLRPGIHLHAAEEGEPVVGRLGGAALLPEDFPWPSSGTRPLRHIATLDCRALSSFEVDIALPHDGTLLFFVQEEGDRNQVIHLPAGTPTVARSEGERHPEIPLAGKTDVTWPGGAHPALAEALGGGAAVYERLWDVEWEGETFGTALSEYEADRRKIHQVGGHAFVLQSPFEATAAHQAGAGWYGQQSFYAEARQWVTLLQLDEDTDARMLWGDGAHVIWGIRAGDLARLDFSQVCFDVQGH</sequence>
<accession>A0A7X0NWN7</accession>
<evidence type="ECO:0000313" key="1">
    <source>
        <dbReference type="EMBL" id="MBB6551019.1"/>
    </source>
</evidence>
<protein>
    <submittedName>
        <fullName evidence="1">Uncharacterized protein YwqG</fullName>
    </submittedName>
</protein>
<dbReference type="InterPro" id="IPR015315">
    <property type="entry name" value="DUF1963"/>
</dbReference>
<dbReference type="Pfam" id="PF09234">
    <property type="entry name" value="DUF1963"/>
    <property type="match status" value="1"/>
</dbReference>
<dbReference type="PANTHER" id="PTHR36436">
    <property type="entry name" value="SLL5081 PROTEIN"/>
    <property type="match status" value="1"/>
</dbReference>
<evidence type="ECO:0000313" key="2">
    <source>
        <dbReference type="Proteomes" id="UP000565579"/>
    </source>
</evidence>
<dbReference type="Gene3D" id="2.30.320.10">
    <property type="entry name" value="YwqG-like"/>
    <property type="match status" value="1"/>
</dbReference>
<reference evidence="1 2" key="1">
    <citation type="submission" date="2020-08" db="EMBL/GenBank/DDBJ databases">
        <title>Sequencing the genomes of 1000 actinobacteria strains.</title>
        <authorList>
            <person name="Klenk H.-P."/>
        </authorList>
    </citation>
    <scope>NUCLEOTIDE SEQUENCE [LARGE SCALE GENOMIC DNA]</scope>
    <source>
        <strain evidence="1 2">DSM 43768</strain>
    </source>
</reference>
<dbReference type="PANTHER" id="PTHR36436:SF6">
    <property type="entry name" value="SLL5081 PROTEIN"/>
    <property type="match status" value="1"/>
</dbReference>
<name>A0A7X0NWN7_9ACTN</name>
<keyword evidence="2" id="KW-1185">Reference proteome</keyword>
<dbReference type="AlphaFoldDB" id="A0A7X0NWN7"/>
<comment type="caution">
    <text evidence="1">The sequence shown here is derived from an EMBL/GenBank/DDBJ whole genome shotgun (WGS) entry which is preliminary data.</text>
</comment>
<dbReference type="InterPro" id="IPR035948">
    <property type="entry name" value="YwqG-like_sf"/>
</dbReference>
<gene>
    <name evidence="1" type="ORF">HD593_005814</name>
</gene>
<proteinExistence type="predicted"/>
<dbReference type="Proteomes" id="UP000565579">
    <property type="component" value="Unassembled WGS sequence"/>
</dbReference>